<evidence type="ECO:0000256" key="1">
    <source>
        <dbReference type="SAM" id="MobiDB-lite"/>
    </source>
</evidence>
<protein>
    <submittedName>
        <fullName evidence="2">Uncharacterized protein</fullName>
    </submittedName>
</protein>
<dbReference type="EMBL" id="CALOZG010000085">
    <property type="protein sequence ID" value="CAH4037386.1"/>
    <property type="molecule type" value="Genomic_DNA"/>
</dbReference>
<keyword evidence="3" id="KW-1185">Reference proteome</keyword>
<organism evidence="2 3">
    <name type="scientific">Pieris brassicae</name>
    <name type="common">White butterfly</name>
    <name type="synonym">Large white butterfly</name>
    <dbReference type="NCBI Taxonomy" id="7116"/>
    <lineage>
        <taxon>Eukaryota</taxon>
        <taxon>Metazoa</taxon>
        <taxon>Ecdysozoa</taxon>
        <taxon>Arthropoda</taxon>
        <taxon>Hexapoda</taxon>
        <taxon>Insecta</taxon>
        <taxon>Pterygota</taxon>
        <taxon>Neoptera</taxon>
        <taxon>Endopterygota</taxon>
        <taxon>Lepidoptera</taxon>
        <taxon>Glossata</taxon>
        <taxon>Ditrysia</taxon>
        <taxon>Papilionoidea</taxon>
        <taxon>Pieridae</taxon>
        <taxon>Pierinae</taxon>
        <taxon>Pieris</taxon>
    </lineage>
</organism>
<evidence type="ECO:0000313" key="2">
    <source>
        <dbReference type="EMBL" id="CAH4037386.1"/>
    </source>
</evidence>
<proteinExistence type="predicted"/>
<reference evidence="2" key="1">
    <citation type="submission" date="2022-05" db="EMBL/GenBank/DDBJ databases">
        <authorList>
            <person name="Okamura Y."/>
        </authorList>
    </citation>
    <scope>NUCLEOTIDE SEQUENCE</scope>
</reference>
<evidence type="ECO:0000313" key="3">
    <source>
        <dbReference type="Proteomes" id="UP001152562"/>
    </source>
</evidence>
<gene>
    <name evidence="2" type="ORF">PIBRA_LOCUS13069</name>
</gene>
<dbReference type="Proteomes" id="UP001152562">
    <property type="component" value="Unassembled WGS sequence"/>
</dbReference>
<feature type="region of interest" description="Disordered" evidence="1">
    <location>
        <begin position="21"/>
        <end position="44"/>
    </location>
</feature>
<comment type="caution">
    <text evidence="2">The sequence shown here is derived from an EMBL/GenBank/DDBJ whole genome shotgun (WGS) entry which is preliminary data.</text>
</comment>
<sequence length="102" mass="11470">MSQSRARSGFPFPRSGLLLAHRRSDGSDSGACRSSFKRDGARNKKSALYEDTEFHEVKKNNELRGSPALREPFPNWFSPSHISKSPLILYHSVTTALNDSLY</sequence>
<dbReference type="AlphaFoldDB" id="A0A9P0TYS7"/>
<name>A0A9P0TYS7_PIEBR</name>
<accession>A0A9P0TYS7</accession>